<dbReference type="AlphaFoldDB" id="A0A7S3IZR9"/>
<accession>A0A7S3IZR9</accession>
<organism evidence="2">
    <name type="scientific">Strombidium inclinatum</name>
    <dbReference type="NCBI Taxonomy" id="197538"/>
    <lineage>
        <taxon>Eukaryota</taxon>
        <taxon>Sar</taxon>
        <taxon>Alveolata</taxon>
        <taxon>Ciliophora</taxon>
        <taxon>Intramacronucleata</taxon>
        <taxon>Spirotrichea</taxon>
        <taxon>Oligotrichia</taxon>
        <taxon>Strombidiidae</taxon>
        <taxon>Strombidium</taxon>
    </lineage>
</organism>
<feature type="chain" id="PRO_5030807353" evidence="1">
    <location>
        <begin position="18"/>
        <end position="206"/>
    </location>
</feature>
<evidence type="ECO:0000313" key="2">
    <source>
        <dbReference type="EMBL" id="CAE0336101.1"/>
    </source>
</evidence>
<evidence type="ECO:0000256" key="1">
    <source>
        <dbReference type="SAM" id="SignalP"/>
    </source>
</evidence>
<feature type="signal peptide" evidence="1">
    <location>
        <begin position="1"/>
        <end position="17"/>
    </location>
</feature>
<sequence length="206" mass="22576">MKFVVQLLAALLATSSAQLVESTFKQTCLYCKFVDTNAGFLYSYGFCPDDQVLEKEERCLSDYWNYISSNLKCLQDIKPGWALDIFDDCGATHNPSACVNITSTPDMAGTEVESTYILRDGQYCTMKIDATESVARVTFSDTTQLGVFYPGYQDENLISVPQGQVVMLTIYNGNDQGMIQYTMTFSGAVKLASAAAAAASALALWL</sequence>
<name>A0A7S3IZR9_9SPIT</name>
<protein>
    <submittedName>
        <fullName evidence="2">Uncharacterized protein</fullName>
    </submittedName>
</protein>
<keyword evidence="1" id="KW-0732">Signal</keyword>
<proteinExistence type="predicted"/>
<dbReference type="EMBL" id="HBIH01041658">
    <property type="protein sequence ID" value="CAE0336101.1"/>
    <property type="molecule type" value="Transcribed_RNA"/>
</dbReference>
<gene>
    <name evidence="2" type="ORF">SINC0208_LOCUS16740</name>
</gene>
<reference evidence="2" key="1">
    <citation type="submission" date="2021-01" db="EMBL/GenBank/DDBJ databases">
        <authorList>
            <person name="Corre E."/>
            <person name="Pelletier E."/>
            <person name="Niang G."/>
            <person name="Scheremetjew M."/>
            <person name="Finn R."/>
            <person name="Kale V."/>
            <person name="Holt S."/>
            <person name="Cochrane G."/>
            <person name="Meng A."/>
            <person name="Brown T."/>
            <person name="Cohen L."/>
        </authorList>
    </citation>
    <scope>NUCLEOTIDE SEQUENCE</scope>
    <source>
        <strain evidence="2">S3</strain>
    </source>
</reference>